<reference evidence="1" key="1">
    <citation type="submission" date="2021-03" db="EMBL/GenBank/DDBJ databases">
        <authorList>
            <person name="Bekaert M."/>
        </authorList>
    </citation>
    <scope>NUCLEOTIDE SEQUENCE</scope>
</reference>
<dbReference type="AlphaFoldDB" id="A0A8S3TGZ2"/>
<organism evidence="1 2">
    <name type="scientific">Mytilus edulis</name>
    <name type="common">Blue mussel</name>
    <dbReference type="NCBI Taxonomy" id="6550"/>
    <lineage>
        <taxon>Eukaryota</taxon>
        <taxon>Metazoa</taxon>
        <taxon>Spiralia</taxon>
        <taxon>Lophotrochozoa</taxon>
        <taxon>Mollusca</taxon>
        <taxon>Bivalvia</taxon>
        <taxon>Autobranchia</taxon>
        <taxon>Pteriomorphia</taxon>
        <taxon>Mytilida</taxon>
        <taxon>Mytiloidea</taxon>
        <taxon>Mytilidae</taxon>
        <taxon>Mytilinae</taxon>
        <taxon>Mytilus</taxon>
    </lineage>
</organism>
<protein>
    <submittedName>
        <fullName evidence="1">TIMP3</fullName>
    </submittedName>
</protein>
<gene>
    <name evidence="1" type="ORF">MEDL_41361</name>
</gene>
<accession>A0A8S3TGZ2</accession>
<dbReference type="Proteomes" id="UP000683360">
    <property type="component" value="Unassembled WGS sequence"/>
</dbReference>
<evidence type="ECO:0000313" key="2">
    <source>
        <dbReference type="Proteomes" id="UP000683360"/>
    </source>
</evidence>
<comment type="caution">
    <text evidence="1">The sequence shown here is derived from an EMBL/GenBank/DDBJ whole genome shotgun (WGS) entry which is preliminary data.</text>
</comment>
<proteinExistence type="predicted"/>
<name>A0A8S3TGZ2_MYTED</name>
<evidence type="ECO:0000313" key="1">
    <source>
        <dbReference type="EMBL" id="CAG2228379.1"/>
    </source>
</evidence>
<dbReference type="OrthoDB" id="5962960at2759"/>
<keyword evidence="2" id="KW-1185">Reference proteome</keyword>
<dbReference type="EMBL" id="CAJPWZ010001995">
    <property type="protein sequence ID" value="CAG2228379.1"/>
    <property type="molecule type" value="Genomic_DNA"/>
</dbReference>
<sequence length="176" mass="20495">MEKFDIIIRSNKSDGDDPDAKPCYYVPCIIKAKPECDIYKMFNVTDFICYKSTWLCFKFEFLPPHLINHLIAALFLKYAVAKVATEQRKKQVALFRGYAVFELQQSSKLLKLLLMECPNAIQIQVWQFGKKIEGGVYKYIDDFITQEITKKIRTRFKMSNVNFAKNGNVVLQNQSL</sequence>